<dbReference type="GO" id="GO:0005847">
    <property type="term" value="C:mRNA cleavage and polyadenylation specificity factor complex"/>
    <property type="evidence" value="ECO:0007669"/>
    <property type="project" value="TreeGrafter"/>
</dbReference>
<dbReference type="Proteomes" id="UP000765509">
    <property type="component" value="Unassembled WGS sequence"/>
</dbReference>
<dbReference type="PANTHER" id="PTHR22836">
    <property type="entry name" value="WD40 REPEAT PROTEIN"/>
    <property type="match status" value="1"/>
</dbReference>
<dbReference type="InterPro" id="IPR015943">
    <property type="entry name" value="WD40/YVTN_repeat-like_dom_sf"/>
</dbReference>
<name>A0A9Q3BI94_9BASI</name>
<feature type="compositionally biased region" description="Polar residues" evidence="10">
    <location>
        <begin position="587"/>
        <end position="599"/>
    </location>
</feature>
<dbReference type="SUPFAM" id="SSF50978">
    <property type="entry name" value="WD40 repeat-like"/>
    <property type="match status" value="1"/>
</dbReference>
<evidence type="ECO:0000256" key="9">
    <source>
        <dbReference type="RuleBase" id="RU369034"/>
    </source>
</evidence>
<reference evidence="11" key="1">
    <citation type="submission" date="2021-03" db="EMBL/GenBank/DDBJ databases">
        <title>Draft genome sequence of rust myrtle Austropuccinia psidii MF-1, a brazilian biotype.</title>
        <authorList>
            <person name="Quecine M.C."/>
            <person name="Pachon D.M.R."/>
            <person name="Bonatelli M.L."/>
            <person name="Correr F.H."/>
            <person name="Franceschini L.M."/>
            <person name="Leite T.F."/>
            <person name="Margarido G.R.A."/>
            <person name="Almeida C.A."/>
            <person name="Ferrarezi J.A."/>
            <person name="Labate C.A."/>
        </authorList>
    </citation>
    <scope>NUCLEOTIDE SEQUENCE</scope>
    <source>
        <strain evidence="11">MF-1</strain>
    </source>
</reference>
<dbReference type="InterPro" id="IPR001680">
    <property type="entry name" value="WD40_rpt"/>
</dbReference>
<feature type="repeat" description="WD" evidence="8">
    <location>
        <begin position="276"/>
        <end position="317"/>
    </location>
</feature>
<keyword evidence="2 8" id="KW-0853">WD repeat</keyword>
<comment type="function">
    <text evidence="6">Required for 3'-end cleavage and polyadenylation of pre-mRNAs. Also involved in chromosome segregation where it has a role in chromosome attachment to the mitotic spindle.</text>
</comment>
<organism evidence="11 12">
    <name type="scientific">Austropuccinia psidii MF-1</name>
    <dbReference type="NCBI Taxonomy" id="1389203"/>
    <lineage>
        <taxon>Eukaryota</taxon>
        <taxon>Fungi</taxon>
        <taxon>Dikarya</taxon>
        <taxon>Basidiomycota</taxon>
        <taxon>Pucciniomycotina</taxon>
        <taxon>Pucciniomycetes</taxon>
        <taxon>Pucciniales</taxon>
        <taxon>Sphaerophragmiaceae</taxon>
        <taxon>Austropuccinia</taxon>
    </lineage>
</organism>
<evidence type="ECO:0000313" key="12">
    <source>
        <dbReference type="Proteomes" id="UP000765509"/>
    </source>
</evidence>
<evidence type="ECO:0000256" key="7">
    <source>
        <dbReference type="ARBA" id="ARBA00026154"/>
    </source>
</evidence>
<keyword evidence="12" id="KW-1185">Reference proteome</keyword>
<keyword evidence="5 9" id="KW-0539">Nucleus</keyword>
<evidence type="ECO:0000313" key="11">
    <source>
        <dbReference type="EMBL" id="MBW0465360.1"/>
    </source>
</evidence>
<proteinExistence type="predicted"/>
<dbReference type="GO" id="GO:0031124">
    <property type="term" value="P:mRNA 3'-end processing"/>
    <property type="evidence" value="ECO:0007669"/>
    <property type="project" value="UniProtKB-UniRule"/>
</dbReference>
<feature type="repeat" description="WD" evidence="8">
    <location>
        <begin position="446"/>
        <end position="478"/>
    </location>
</feature>
<dbReference type="CDD" id="cd00200">
    <property type="entry name" value="WD40"/>
    <property type="match status" value="1"/>
</dbReference>
<evidence type="ECO:0000256" key="10">
    <source>
        <dbReference type="SAM" id="MobiDB-lite"/>
    </source>
</evidence>
<comment type="subcellular location">
    <subcellularLocation>
        <location evidence="1 9">Nucleus</location>
    </subcellularLocation>
</comment>
<evidence type="ECO:0000256" key="2">
    <source>
        <dbReference type="ARBA" id="ARBA00022574"/>
    </source>
</evidence>
<dbReference type="FunFam" id="2.130.10.10:FF:000069">
    <property type="entry name" value="WD repeat domain 33"/>
    <property type="match status" value="1"/>
</dbReference>
<dbReference type="PANTHER" id="PTHR22836:SF0">
    <property type="entry name" value="PRE-MRNA 3' END PROCESSING PROTEIN WDR33"/>
    <property type="match status" value="1"/>
</dbReference>
<protein>
    <recommendedName>
        <fullName evidence="7 9">Polyadenylation factor subunit 2</fullName>
    </recommendedName>
</protein>
<gene>
    <name evidence="11" type="ORF">O181_005075</name>
</gene>
<dbReference type="PROSITE" id="PS50294">
    <property type="entry name" value="WD_REPEATS_REGION"/>
    <property type="match status" value="5"/>
</dbReference>
<dbReference type="Gene3D" id="2.130.10.10">
    <property type="entry name" value="YVTN repeat-like/Quinoprotein amine dehydrogenase"/>
    <property type="match status" value="2"/>
</dbReference>
<feature type="compositionally biased region" description="Polar residues" evidence="10">
    <location>
        <begin position="620"/>
        <end position="630"/>
    </location>
</feature>
<feature type="repeat" description="WD" evidence="8">
    <location>
        <begin position="360"/>
        <end position="401"/>
    </location>
</feature>
<evidence type="ECO:0000256" key="1">
    <source>
        <dbReference type="ARBA" id="ARBA00004123"/>
    </source>
</evidence>
<keyword evidence="3 9" id="KW-0507">mRNA processing</keyword>
<evidence type="ECO:0000256" key="3">
    <source>
        <dbReference type="ARBA" id="ARBA00022664"/>
    </source>
</evidence>
<dbReference type="AlphaFoldDB" id="A0A9Q3BI94"/>
<accession>A0A9Q3BI94</accession>
<evidence type="ECO:0000256" key="5">
    <source>
        <dbReference type="ARBA" id="ARBA00023242"/>
    </source>
</evidence>
<evidence type="ECO:0000256" key="8">
    <source>
        <dbReference type="PROSITE-ProRule" id="PRU00221"/>
    </source>
</evidence>
<dbReference type="SMART" id="SM00320">
    <property type="entry name" value="WD40"/>
    <property type="match status" value="7"/>
</dbReference>
<feature type="region of interest" description="Disordered" evidence="10">
    <location>
        <begin position="564"/>
        <end position="716"/>
    </location>
</feature>
<sequence>MLALASLPAERRRGHLSLALKIFRKMSNDQASDDDYKFNEPSMNPMDMDEKVQFLPVPSTSPTVNKKQSSAPTDLRPRLGRKQAWDAWRPGPYGPPAPPSMERRLAEESALEMAAMMGHGRQDGRARKIRPRRTVDVGGSMTRWTLMRSLRTCPDEHYFIRPCIDHLIELLPPQAYSTNLSTSILTKYVHTSTNKIRCPINVVRFTPDARRVLTGATSGEFTLWNGLTFNFETILQAHDTAVRALDWSKSGVWLVSGDNNGIIKYFQPNMNNLQMFEGHKDSIRDISFSPNDSRFVSCGDDGMIKVWGFEERREERNLAGHGWDVKCIKWHPTKGLLCSGGKDSLVKFWDPRIGKCLTTLHGHKNSVQACAWNPSGHSIATASRDSMIKVFDIRMMKELANLRGHKKEVCSLTWHPIHHDLLTSGGSDGSIFYWCLPDSDPIDSLDFAHDSNVWSLDYHPLGHTLVSGSNDHTTRFWSRGRPGVKISNDRFHIGKERAREMGVKDEEEQVDDFFVPGLGNQYGLTATGTFLGAGAFGQLPAKESARNSTDIESHLQMSAVASTGGFSTNNTGGPAGLRLSVGPRLSETPSSGNPSTDLTSIPGFGRAIDTSESALPGLTINPTQSSTPPASSWRRAPLPSQEAAMGRDLGGFGDKVSSQGGKSRWRSHKGNNTHNRQPQSRWQNSTNNQGGIAGGPHLDEFGREIPNPTSSAAHFR</sequence>
<dbReference type="PROSITE" id="PS50082">
    <property type="entry name" value="WD_REPEATS_2"/>
    <property type="match status" value="6"/>
</dbReference>
<dbReference type="EMBL" id="AVOT02001018">
    <property type="protein sequence ID" value="MBW0465360.1"/>
    <property type="molecule type" value="Genomic_DNA"/>
</dbReference>
<comment type="caution">
    <text evidence="11">The sequence shown here is derived from an EMBL/GenBank/DDBJ whole genome shotgun (WGS) entry which is preliminary data.</text>
</comment>
<keyword evidence="4" id="KW-0677">Repeat</keyword>
<feature type="compositionally biased region" description="Polar residues" evidence="10">
    <location>
        <begin position="672"/>
        <end position="690"/>
    </location>
</feature>
<feature type="repeat" description="WD" evidence="8">
    <location>
        <begin position="235"/>
        <end position="267"/>
    </location>
</feature>
<dbReference type="OrthoDB" id="16717at2759"/>
<feature type="repeat" description="WD" evidence="8">
    <location>
        <begin position="402"/>
        <end position="444"/>
    </location>
</feature>
<evidence type="ECO:0000256" key="4">
    <source>
        <dbReference type="ARBA" id="ARBA00022737"/>
    </source>
</evidence>
<feature type="repeat" description="WD" evidence="8">
    <location>
        <begin position="318"/>
        <end position="359"/>
    </location>
</feature>
<dbReference type="Pfam" id="PF00400">
    <property type="entry name" value="WD40"/>
    <property type="match status" value="6"/>
</dbReference>
<dbReference type="InterPro" id="IPR045245">
    <property type="entry name" value="Pfs2-like"/>
</dbReference>
<feature type="compositionally biased region" description="Polar residues" evidence="10">
    <location>
        <begin position="707"/>
        <end position="716"/>
    </location>
</feature>
<evidence type="ECO:0000256" key="6">
    <source>
        <dbReference type="ARBA" id="ARBA00025498"/>
    </source>
</evidence>
<dbReference type="InterPro" id="IPR036322">
    <property type="entry name" value="WD40_repeat_dom_sf"/>
</dbReference>